<keyword evidence="3" id="KW-0479">Metal-binding</keyword>
<dbReference type="GO" id="GO:0005681">
    <property type="term" value="C:spliceosomal complex"/>
    <property type="evidence" value="ECO:0007669"/>
    <property type="project" value="UniProtKB-KW"/>
</dbReference>
<evidence type="ECO:0000313" key="14">
    <source>
        <dbReference type="Proteomes" id="UP000239560"/>
    </source>
</evidence>
<sequence length="717" mass="79253">MATQYSKLKVAELKATYTDEHHTKQELLKERDLPVSGLKADLVARLAESDAASPATAKPADQPAPIADIPDADAAVETVADGGKEGNEAGGMGDSLPSTDGLNLAAKRALEDEAVEEEVKRVKRDEEMADAVPPAAEKDSALPPPAPAPTFDSAPALGGDLPNRSVIAEGKVETETLEKAAAGEAEPKQEEPEVQDDYEEEEPPNYDELALKEEDGGRPADLYLDTINRAALDFDFERLCSVTLSHNHIYACLVCGKYFQGRGKSTPAYAHALNEDHHVYINLDTRKVYVLPDGYEVDDASLADIKYLLYPTFTPQMLEKIDHQTQPELDLARKEYYPGFVGLNNMKHNSYMNAVLQLLLHVPPLRDYLILQLDPSSTSSRPTSELTTRLGLLARKLWNPHAFKSQVSPHEFLQEVANASGGKFKITEQGDPLEFLKWLLNQVHRDLGGGRKPRSSIVYSAFQGEVRVDDQQIIKTGEFGTKPKFDIDREIKSTKTPFLFLALDLPPPPLFQDAVETNIIPQVPISAVLSKYDGSTTREDTQAGVLKRSKITRLPPFLIVYYKRFLSNRFLEEKNPTIVNFPLKGVDMSEYVDSAETLAAHYDLTANLSLQSSTSTGTTATSPSAEWKVHVHLRNAEKGKEDEGEKWFEVQDLNVREIEKGMVPLAETYIQIWERRTPNGKWDDLVKVDPPKSHKAKAGGAPQANGKKAEKPAPAAK</sequence>
<evidence type="ECO:0000256" key="2">
    <source>
        <dbReference type="ARBA" id="ARBA00022664"/>
    </source>
</evidence>
<keyword evidence="2" id="KW-0507">mRNA processing</keyword>
<dbReference type="PROSITE" id="PS50271">
    <property type="entry name" value="ZF_UBP"/>
    <property type="match status" value="1"/>
</dbReference>
<keyword evidence="7" id="KW-0508">mRNA splicing</keyword>
<dbReference type="InterPro" id="IPR033809">
    <property type="entry name" value="USP39"/>
</dbReference>
<dbReference type="InterPro" id="IPR028889">
    <property type="entry name" value="USP"/>
</dbReference>
<feature type="region of interest" description="Disordered" evidence="10">
    <location>
        <begin position="49"/>
        <end position="163"/>
    </location>
</feature>
<comment type="subcellular location">
    <subcellularLocation>
        <location evidence="1">Nucleus</location>
    </subcellularLocation>
</comment>
<proteinExistence type="predicted"/>
<gene>
    <name evidence="13" type="ORF">AAT19DRAFT_14361</name>
</gene>
<protein>
    <submittedName>
        <fullName evidence="13">Spindle pole body protein</fullName>
    </submittedName>
</protein>
<keyword evidence="6" id="KW-0862">Zinc</keyword>
<dbReference type="SMART" id="SM00513">
    <property type="entry name" value="SAP"/>
    <property type="match status" value="1"/>
</dbReference>
<dbReference type="SUPFAM" id="SSF57850">
    <property type="entry name" value="RING/U-box"/>
    <property type="match status" value="1"/>
</dbReference>
<dbReference type="InterPro" id="IPR013083">
    <property type="entry name" value="Znf_RING/FYVE/PHD"/>
</dbReference>
<dbReference type="GO" id="GO:0000245">
    <property type="term" value="P:spliceosomal complex assembly"/>
    <property type="evidence" value="ECO:0007669"/>
    <property type="project" value="InterPro"/>
</dbReference>
<dbReference type="GO" id="GO:0008270">
    <property type="term" value="F:zinc ion binding"/>
    <property type="evidence" value="ECO:0007669"/>
    <property type="project" value="UniProtKB-KW"/>
</dbReference>
<evidence type="ECO:0000313" key="13">
    <source>
        <dbReference type="EMBL" id="PRQ75339.1"/>
    </source>
</evidence>
<dbReference type="SUPFAM" id="SSF68906">
    <property type="entry name" value="SAP domain"/>
    <property type="match status" value="1"/>
</dbReference>
<feature type="domain" description="USP" evidence="11">
    <location>
        <begin position="341"/>
        <end position="676"/>
    </location>
</feature>
<dbReference type="InterPro" id="IPR001607">
    <property type="entry name" value="Znf_UBP"/>
</dbReference>
<dbReference type="Gene3D" id="3.90.70.10">
    <property type="entry name" value="Cysteine proteinases"/>
    <property type="match status" value="1"/>
</dbReference>
<dbReference type="SUPFAM" id="SSF54001">
    <property type="entry name" value="Cysteine proteinases"/>
    <property type="match status" value="1"/>
</dbReference>
<comment type="caution">
    <text evidence="13">The sequence shown here is derived from an EMBL/GenBank/DDBJ whole genome shotgun (WGS) entry which is preliminary data.</text>
</comment>
<dbReference type="Proteomes" id="UP000239560">
    <property type="component" value="Unassembled WGS sequence"/>
</dbReference>
<feature type="region of interest" description="Disordered" evidence="10">
    <location>
        <begin position="178"/>
        <end position="204"/>
    </location>
</feature>
<evidence type="ECO:0000259" key="11">
    <source>
        <dbReference type="PROSITE" id="PS50235"/>
    </source>
</evidence>
<feature type="domain" description="UBP-type" evidence="12">
    <location>
        <begin position="219"/>
        <end position="316"/>
    </location>
</feature>
<accession>A0A2T0ABF9</accession>
<evidence type="ECO:0000256" key="7">
    <source>
        <dbReference type="ARBA" id="ARBA00023187"/>
    </source>
</evidence>
<reference evidence="13 14" key="1">
    <citation type="journal article" date="2018" name="Elife">
        <title>Functional genomics of lipid metabolism in the oleaginous yeast Rhodosporidium toruloides.</title>
        <authorList>
            <person name="Coradetti S.T."/>
            <person name="Pinel D."/>
            <person name="Geiselman G."/>
            <person name="Ito M."/>
            <person name="Mondo S."/>
            <person name="Reilly M.C."/>
            <person name="Cheng Y.F."/>
            <person name="Bauer S."/>
            <person name="Grigoriev I."/>
            <person name="Gladden J.M."/>
            <person name="Simmons B.A."/>
            <person name="Brem R."/>
            <person name="Arkin A.P."/>
            <person name="Skerker J.M."/>
        </authorList>
    </citation>
    <scope>NUCLEOTIDE SEQUENCE [LARGE SCALE GENOMIC DNA]</scope>
    <source>
        <strain evidence="13 14">NBRC 0880</strain>
    </source>
</reference>
<evidence type="ECO:0000256" key="6">
    <source>
        <dbReference type="ARBA" id="ARBA00022833"/>
    </source>
</evidence>
<dbReference type="Pfam" id="PF00443">
    <property type="entry name" value="UCH"/>
    <property type="match status" value="1"/>
</dbReference>
<dbReference type="OrthoDB" id="10263353at2759"/>
<evidence type="ECO:0000256" key="10">
    <source>
        <dbReference type="SAM" id="MobiDB-lite"/>
    </source>
</evidence>
<feature type="region of interest" description="Disordered" evidence="10">
    <location>
        <begin position="680"/>
        <end position="717"/>
    </location>
</feature>
<dbReference type="InterPro" id="IPR003034">
    <property type="entry name" value="SAP_dom"/>
</dbReference>
<keyword evidence="5 9" id="KW-0863">Zinc-finger</keyword>
<feature type="compositionally biased region" description="Low complexity" evidence="10">
    <location>
        <begin position="57"/>
        <end position="75"/>
    </location>
</feature>
<evidence type="ECO:0000256" key="3">
    <source>
        <dbReference type="ARBA" id="ARBA00022723"/>
    </source>
</evidence>
<dbReference type="InterPro" id="IPR001394">
    <property type="entry name" value="Peptidase_C19_UCH"/>
</dbReference>
<dbReference type="InterPro" id="IPR036361">
    <property type="entry name" value="SAP_dom_sf"/>
</dbReference>
<dbReference type="InterPro" id="IPR050185">
    <property type="entry name" value="Ub_carboxyl-term_hydrolase"/>
</dbReference>
<dbReference type="PROSITE" id="PS50235">
    <property type="entry name" value="USP_3"/>
    <property type="match status" value="1"/>
</dbReference>
<dbReference type="Pfam" id="PF02037">
    <property type="entry name" value="SAP"/>
    <property type="match status" value="1"/>
</dbReference>
<dbReference type="PANTHER" id="PTHR21646:SF16">
    <property type="entry name" value="U4_U6.U5 TRI-SNRNP-ASSOCIATED PROTEIN 2"/>
    <property type="match status" value="1"/>
</dbReference>
<organism evidence="13 14">
    <name type="scientific">Rhodotorula toruloides</name>
    <name type="common">Yeast</name>
    <name type="synonym">Rhodosporidium toruloides</name>
    <dbReference type="NCBI Taxonomy" id="5286"/>
    <lineage>
        <taxon>Eukaryota</taxon>
        <taxon>Fungi</taxon>
        <taxon>Dikarya</taxon>
        <taxon>Basidiomycota</taxon>
        <taxon>Pucciniomycotina</taxon>
        <taxon>Microbotryomycetes</taxon>
        <taxon>Sporidiobolales</taxon>
        <taxon>Sporidiobolaceae</taxon>
        <taxon>Rhodotorula</taxon>
    </lineage>
</organism>
<evidence type="ECO:0000256" key="9">
    <source>
        <dbReference type="PROSITE-ProRule" id="PRU00502"/>
    </source>
</evidence>
<dbReference type="InterPro" id="IPR038765">
    <property type="entry name" value="Papain-like_cys_pep_sf"/>
</dbReference>
<feature type="compositionally biased region" description="Basic and acidic residues" evidence="10">
    <location>
        <begin position="117"/>
        <end position="126"/>
    </location>
</feature>
<keyword evidence="4" id="KW-0747">Spliceosome</keyword>
<dbReference type="GO" id="GO:0004843">
    <property type="term" value="F:cysteine-type deubiquitinase activity"/>
    <property type="evidence" value="ECO:0007669"/>
    <property type="project" value="InterPro"/>
</dbReference>
<evidence type="ECO:0000256" key="1">
    <source>
        <dbReference type="ARBA" id="ARBA00004123"/>
    </source>
</evidence>
<evidence type="ECO:0000259" key="12">
    <source>
        <dbReference type="PROSITE" id="PS50271"/>
    </source>
</evidence>
<dbReference type="AlphaFoldDB" id="A0A2T0ABF9"/>
<evidence type="ECO:0000256" key="5">
    <source>
        <dbReference type="ARBA" id="ARBA00022771"/>
    </source>
</evidence>
<evidence type="ECO:0000256" key="4">
    <source>
        <dbReference type="ARBA" id="ARBA00022728"/>
    </source>
</evidence>
<dbReference type="GO" id="GO:0016579">
    <property type="term" value="P:protein deubiquitination"/>
    <property type="evidence" value="ECO:0007669"/>
    <property type="project" value="InterPro"/>
</dbReference>
<feature type="compositionally biased region" description="Acidic residues" evidence="10">
    <location>
        <begin position="192"/>
        <end position="204"/>
    </location>
</feature>
<dbReference type="CDD" id="cd02669">
    <property type="entry name" value="Peptidase_C19M"/>
    <property type="match status" value="1"/>
</dbReference>
<keyword evidence="8" id="KW-0539">Nucleus</keyword>
<dbReference type="PANTHER" id="PTHR21646">
    <property type="entry name" value="UBIQUITIN CARBOXYL-TERMINAL HYDROLASE"/>
    <property type="match status" value="1"/>
</dbReference>
<dbReference type="SMART" id="SM00290">
    <property type="entry name" value="ZnF_UBP"/>
    <property type="match status" value="1"/>
</dbReference>
<feature type="compositionally biased region" description="Basic and acidic residues" evidence="10">
    <location>
        <begin position="680"/>
        <end position="692"/>
    </location>
</feature>
<dbReference type="Gene3D" id="3.30.40.10">
    <property type="entry name" value="Zinc/RING finger domain, C3HC4 (zinc finger)"/>
    <property type="match status" value="1"/>
</dbReference>
<dbReference type="EMBL" id="LCTV02000005">
    <property type="protein sequence ID" value="PRQ75339.1"/>
    <property type="molecule type" value="Genomic_DNA"/>
</dbReference>
<dbReference type="Gene3D" id="1.10.720.30">
    <property type="entry name" value="SAP domain"/>
    <property type="match status" value="1"/>
</dbReference>
<dbReference type="Pfam" id="PF02148">
    <property type="entry name" value="zf-UBP"/>
    <property type="match status" value="1"/>
</dbReference>
<name>A0A2T0ABF9_RHOTO</name>
<evidence type="ECO:0000256" key="8">
    <source>
        <dbReference type="ARBA" id="ARBA00023242"/>
    </source>
</evidence>